<protein>
    <submittedName>
        <fullName evidence="1">Uncharacterized protein</fullName>
    </submittedName>
</protein>
<dbReference type="AlphaFoldDB" id="U5EDV1"/>
<proteinExistence type="evidence at transcript level"/>
<reference evidence="1" key="1">
    <citation type="journal article" date="2014" name="Insect Biochem. Mol. Biol.">
        <title>An insight into the sialome of the frog biting fly, Corethrella appendiculata.</title>
        <authorList>
            <person name="Ribeiro J.M.C."/>
            <person name="Chagas A.C."/>
            <person name="Pham V.M."/>
            <person name="Lounibos L.P."/>
            <person name="Calvo E."/>
        </authorList>
    </citation>
    <scope>NUCLEOTIDE SEQUENCE</scope>
    <source>
        <tissue evidence="1">Salivary glands</tissue>
    </source>
</reference>
<dbReference type="EMBL" id="GANO01004587">
    <property type="protein sequence ID" value="JAB55284.1"/>
    <property type="molecule type" value="mRNA"/>
</dbReference>
<name>U5EDV1_9DIPT</name>
<accession>U5EDV1</accession>
<sequence>DKQPPTASSSSDAKNFSNLTDFANFHLKSANQITNVPADNDNDKTSFTNLTDLAKFHLKSNQINSESNTNQSNFVIPKLFGKKLDEKSILTPHEASLKRIIETNKNKKPLDNFVVDLKSALITNQSERIEISGNKPKKSVPKIQYKFIDCDIAYQKPVIDEFCTIDLSEITQENLHNRTINSSVFGSIICRKYRRSKKMKVKHGFIVKNVLKTFNFNTPSPDDLVLAHLNKLKK</sequence>
<feature type="non-terminal residue" evidence="1">
    <location>
        <position position="1"/>
    </location>
</feature>
<evidence type="ECO:0000313" key="1">
    <source>
        <dbReference type="EMBL" id="JAB55284.1"/>
    </source>
</evidence>
<organism evidence="1">
    <name type="scientific">Corethrella appendiculata</name>
    <dbReference type="NCBI Taxonomy" id="1370023"/>
    <lineage>
        <taxon>Eukaryota</taxon>
        <taxon>Metazoa</taxon>
        <taxon>Ecdysozoa</taxon>
        <taxon>Arthropoda</taxon>
        <taxon>Hexapoda</taxon>
        <taxon>Insecta</taxon>
        <taxon>Pterygota</taxon>
        <taxon>Neoptera</taxon>
        <taxon>Endopterygota</taxon>
        <taxon>Diptera</taxon>
        <taxon>Nematocera</taxon>
        <taxon>Culicoidea</taxon>
        <taxon>Chaoboridae</taxon>
        <taxon>Corethrella</taxon>
    </lineage>
</organism>